<organism evidence="2 3">
    <name type="scientific">Aegilops tauschii subsp. strangulata</name>
    <name type="common">Goatgrass</name>
    <dbReference type="NCBI Taxonomy" id="200361"/>
    <lineage>
        <taxon>Eukaryota</taxon>
        <taxon>Viridiplantae</taxon>
        <taxon>Streptophyta</taxon>
        <taxon>Embryophyta</taxon>
        <taxon>Tracheophyta</taxon>
        <taxon>Spermatophyta</taxon>
        <taxon>Magnoliopsida</taxon>
        <taxon>Liliopsida</taxon>
        <taxon>Poales</taxon>
        <taxon>Poaceae</taxon>
        <taxon>BOP clade</taxon>
        <taxon>Pooideae</taxon>
        <taxon>Triticodae</taxon>
        <taxon>Triticeae</taxon>
        <taxon>Triticinae</taxon>
        <taxon>Aegilops</taxon>
    </lineage>
</organism>
<reference evidence="3" key="2">
    <citation type="journal article" date="2017" name="Nat. Plants">
        <title>The Aegilops tauschii genome reveals multiple impacts of transposons.</title>
        <authorList>
            <person name="Zhao G."/>
            <person name="Zou C."/>
            <person name="Li K."/>
            <person name="Wang K."/>
            <person name="Li T."/>
            <person name="Gao L."/>
            <person name="Zhang X."/>
            <person name="Wang H."/>
            <person name="Yang Z."/>
            <person name="Liu X."/>
            <person name="Jiang W."/>
            <person name="Mao L."/>
            <person name="Kong X."/>
            <person name="Jiao Y."/>
            <person name="Jia J."/>
        </authorList>
    </citation>
    <scope>NUCLEOTIDE SEQUENCE [LARGE SCALE GENOMIC DNA]</scope>
    <source>
        <strain evidence="3">cv. AL8/78</strain>
    </source>
</reference>
<sequence length="105" mass="11528">PTAETLDLAAALLGSRCSAAAPWLALGEDEVEKREPSMNPDPMEVQEPPPHRPLLDDDLRHFLQGLLTGVYGARFNEEFIALGLKLNEEFIAEDPALNDEFIAEG</sequence>
<proteinExistence type="predicted"/>
<dbReference type="Gramene" id="AET2Gv21059400.4">
    <property type="protein sequence ID" value="AET2Gv21059400.4"/>
    <property type="gene ID" value="AET2Gv21059400"/>
</dbReference>
<reference evidence="2" key="5">
    <citation type="journal article" date="2021" name="G3 (Bethesda)">
        <title>Aegilops tauschii genome assembly Aet v5.0 features greater sequence contiguity and improved annotation.</title>
        <authorList>
            <person name="Wang L."/>
            <person name="Zhu T."/>
            <person name="Rodriguez J.C."/>
            <person name="Deal K.R."/>
            <person name="Dubcovsky J."/>
            <person name="McGuire P.E."/>
            <person name="Lux T."/>
            <person name="Spannagl M."/>
            <person name="Mayer K.F.X."/>
            <person name="Baldrich P."/>
            <person name="Meyers B.C."/>
            <person name="Huo N."/>
            <person name="Gu Y.Q."/>
            <person name="Zhou H."/>
            <person name="Devos K.M."/>
            <person name="Bennetzen J.L."/>
            <person name="Unver T."/>
            <person name="Budak H."/>
            <person name="Gulick P.J."/>
            <person name="Galiba G."/>
            <person name="Kalapos B."/>
            <person name="Nelson D.R."/>
            <person name="Li P."/>
            <person name="You F.M."/>
            <person name="Luo M.C."/>
            <person name="Dvorak J."/>
        </authorList>
    </citation>
    <scope>NUCLEOTIDE SEQUENCE [LARGE SCALE GENOMIC DNA]</scope>
    <source>
        <strain evidence="2">cv. AL8/78</strain>
    </source>
</reference>
<dbReference type="Proteomes" id="UP000015105">
    <property type="component" value="Chromosome 2D"/>
</dbReference>
<keyword evidence="3" id="KW-1185">Reference proteome</keyword>
<evidence type="ECO:0000313" key="2">
    <source>
        <dbReference type="EnsemblPlants" id="AET2Gv21059400.4"/>
    </source>
</evidence>
<evidence type="ECO:0000313" key="3">
    <source>
        <dbReference type="Proteomes" id="UP000015105"/>
    </source>
</evidence>
<reference evidence="3" key="1">
    <citation type="journal article" date="2014" name="Science">
        <title>Ancient hybridizations among the ancestral genomes of bread wheat.</title>
        <authorList>
            <consortium name="International Wheat Genome Sequencing Consortium,"/>
            <person name="Marcussen T."/>
            <person name="Sandve S.R."/>
            <person name="Heier L."/>
            <person name="Spannagl M."/>
            <person name="Pfeifer M."/>
            <person name="Jakobsen K.S."/>
            <person name="Wulff B.B."/>
            <person name="Steuernagel B."/>
            <person name="Mayer K.F."/>
            <person name="Olsen O.A."/>
        </authorList>
    </citation>
    <scope>NUCLEOTIDE SEQUENCE [LARGE SCALE GENOMIC DNA]</scope>
    <source>
        <strain evidence="3">cv. AL8/78</strain>
    </source>
</reference>
<evidence type="ECO:0000256" key="1">
    <source>
        <dbReference type="SAM" id="MobiDB-lite"/>
    </source>
</evidence>
<feature type="region of interest" description="Disordered" evidence="1">
    <location>
        <begin position="30"/>
        <end position="52"/>
    </location>
</feature>
<reference evidence="2" key="3">
    <citation type="journal article" date="2017" name="Nature">
        <title>Genome sequence of the progenitor of the wheat D genome Aegilops tauschii.</title>
        <authorList>
            <person name="Luo M.C."/>
            <person name="Gu Y.Q."/>
            <person name="Puiu D."/>
            <person name="Wang H."/>
            <person name="Twardziok S.O."/>
            <person name="Deal K.R."/>
            <person name="Huo N."/>
            <person name="Zhu T."/>
            <person name="Wang L."/>
            <person name="Wang Y."/>
            <person name="McGuire P.E."/>
            <person name="Liu S."/>
            <person name="Long H."/>
            <person name="Ramasamy R.K."/>
            <person name="Rodriguez J.C."/>
            <person name="Van S.L."/>
            <person name="Yuan L."/>
            <person name="Wang Z."/>
            <person name="Xia Z."/>
            <person name="Xiao L."/>
            <person name="Anderson O.D."/>
            <person name="Ouyang S."/>
            <person name="Liang Y."/>
            <person name="Zimin A.V."/>
            <person name="Pertea G."/>
            <person name="Qi P."/>
            <person name="Bennetzen J.L."/>
            <person name="Dai X."/>
            <person name="Dawson M.W."/>
            <person name="Muller H.G."/>
            <person name="Kugler K."/>
            <person name="Rivarola-Duarte L."/>
            <person name="Spannagl M."/>
            <person name="Mayer K.F.X."/>
            <person name="Lu F.H."/>
            <person name="Bevan M.W."/>
            <person name="Leroy P."/>
            <person name="Li P."/>
            <person name="You F.M."/>
            <person name="Sun Q."/>
            <person name="Liu Z."/>
            <person name="Lyons E."/>
            <person name="Wicker T."/>
            <person name="Salzberg S.L."/>
            <person name="Devos K.M."/>
            <person name="Dvorak J."/>
        </authorList>
    </citation>
    <scope>NUCLEOTIDE SEQUENCE [LARGE SCALE GENOMIC DNA]</scope>
    <source>
        <strain evidence="2">cv. AL8/78</strain>
    </source>
</reference>
<accession>A0A453D1X7</accession>
<dbReference type="EnsemblPlants" id="AET2Gv21059400.4">
    <property type="protein sequence ID" value="AET2Gv21059400.4"/>
    <property type="gene ID" value="AET2Gv21059400"/>
</dbReference>
<reference evidence="2" key="4">
    <citation type="submission" date="2019-03" db="UniProtKB">
        <authorList>
            <consortium name="EnsemblPlants"/>
        </authorList>
    </citation>
    <scope>IDENTIFICATION</scope>
</reference>
<protein>
    <submittedName>
        <fullName evidence="2">Uncharacterized protein</fullName>
    </submittedName>
</protein>
<dbReference type="AlphaFoldDB" id="A0A453D1X7"/>
<name>A0A453D1X7_AEGTS</name>